<keyword evidence="2" id="KW-1185">Reference proteome</keyword>
<gene>
    <name evidence="1" type="ORF">QAD02_011016</name>
</gene>
<dbReference type="EMBL" id="CM056742">
    <property type="protein sequence ID" value="KAJ8675230.1"/>
    <property type="molecule type" value="Genomic_DNA"/>
</dbReference>
<proteinExistence type="predicted"/>
<reference evidence="1" key="1">
    <citation type="submission" date="2023-04" db="EMBL/GenBank/DDBJ databases">
        <title>A chromosome-level genome assembly of the parasitoid wasp Eretmocerus hayati.</title>
        <authorList>
            <person name="Zhong Y."/>
            <person name="Liu S."/>
            <person name="Liu Y."/>
        </authorList>
    </citation>
    <scope>NUCLEOTIDE SEQUENCE</scope>
    <source>
        <strain evidence="1">ZJU_SS_LIU_2023</strain>
    </source>
</reference>
<accession>A0ACC2NVK5</accession>
<evidence type="ECO:0000313" key="2">
    <source>
        <dbReference type="Proteomes" id="UP001239111"/>
    </source>
</evidence>
<dbReference type="Proteomes" id="UP001239111">
    <property type="component" value="Chromosome 2"/>
</dbReference>
<organism evidence="1 2">
    <name type="scientific">Eretmocerus hayati</name>
    <dbReference type="NCBI Taxonomy" id="131215"/>
    <lineage>
        <taxon>Eukaryota</taxon>
        <taxon>Metazoa</taxon>
        <taxon>Ecdysozoa</taxon>
        <taxon>Arthropoda</taxon>
        <taxon>Hexapoda</taxon>
        <taxon>Insecta</taxon>
        <taxon>Pterygota</taxon>
        <taxon>Neoptera</taxon>
        <taxon>Endopterygota</taxon>
        <taxon>Hymenoptera</taxon>
        <taxon>Apocrita</taxon>
        <taxon>Proctotrupomorpha</taxon>
        <taxon>Chalcidoidea</taxon>
        <taxon>Aphelinidae</taxon>
        <taxon>Aphelininae</taxon>
        <taxon>Eretmocerus</taxon>
    </lineage>
</organism>
<name>A0ACC2NVK5_9HYME</name>
<evidence type="ECO:0000313" key="1">
    <source>
        <dbReference type="EMBL" id="KAJ8675230.1"/>
    </source>
</evidence>
<protein>
    <submittedName>
        <fullName evidence="1">Uncharacterized protein</fullName>
    </submittedName>
</protein>
<sequence length="333" mass="38576">MSFDIGKINPVTTTYKWTLEETYIKNKKNGAYIRSPIISLTDSKAYTIWLYPKGQMEEQKGHLSIYLQSVKGNFDVSFRFGVINGKNKLVNLKATKYSLQENKPGFGFPFFMKCEYLDEVNMMRTSSGCKTLTIVCELTLEPMDEEETVLKLEKDTRLKEFDELDELVDEEKFSDVTLAVEGKKLYAHKCILAKKSEVFAAMFTHNMKENERAYVDIDDVAYDVMREFLRYIYSGRVDNLEKMAMTLYKAADKYLIKNLKKICERQLIQNINAQNVLEYLNFASLFNVPALKQQSIDFLKSNAKDVARQSSFKLSNLDKYTIDQIFLVLADPE</sequence>
<comment type="caution">
    <text evidence="1">The sequence shown here is derived from an EMBL/GenBank/DDBJ whole genome shotgun (WGS) entry which is preliminary data.</text>
</comment>